<dbReference type="HOGENOM" id="CLU_092231_2_0_3"/>
<feature type="transmembrane region" description="Helical" evidence="1">
    <location>
        <begin position="55"/>
        <end position="74"/>
    </location>
</feature>
<sequence>MHLAVALTADIAKNAGVAYVHYVSFMLCFGALVLERKLIKANPDRGEATAMVVTDIVYGIAALALLVSGILRVIHFGQGSEFYTQNPLFWWKVGLYLSVGGLSLYPTITYILWAIPLRKGELPQVSEALASRLAWIINIELVGFASIPFLATLMARGVGLPAA</sequence>
<dbReference type="InterPro" id="IPR018706">
    <property type="entry name" value="DUF2214_membrane"/>
</dbReference>
<keyword evidence="1" id="KW-0472">Membrane</keyword>
<gene>
    <name evidence="2" type="ordered locus">SYNW1508</name>
</gene>
<dbReference type="AlphaFoldDB" id="Q7U632"/>
<dbReference type="Pfam" id="PF09980">
    <property type="entry name" value="DUF2214"/>
    <property type="match status" value="1"/>
</dbReference>
<feature type="transmembrane region" description="Helical" evidence="1">
    <location>
        <begin position="94"/>
        <end position="113"/>
    </location>
</feature>
<feature type="transmembrane region" description="Helical" evidence="1">
    <location>
        <begin position="16"/>
        <end position="34"/>
    </location>
</feature>
<proteinExistence type="predicted"/>
<keyword evidence="1" id="KW-1133">Transmembrane helix</keyword>
<evidence type="ECO:0000256" key="1">
    <source>
        <dbReference type="SAM" id="Phobius"/>
    </source>
</evidence>
<reference evidence="2 3" key="1">
    <citation type="journal article" date="2003" name="Nature">
        <title>The genome of a motile marine Synechococcus.</title>
        <authorList>
            <person name="Palenik B."/>
            <person name="Brahamsha B."/>
            <person name="Larimer F."/>
            <person name="Land M."/>
            <person name="Hauser L."/>
            <person name="Chain P."/>
            <person name="Lamerdin J."/>
            <person name="Regala W."/>
            <person name="Allen E.A."/>
            <person name="McCarren J."/>
            <person name="Paulsen I."/>
            <person name="Dufresne A."/>
            <person name="Partensky F."/>
            <person name="Webb E."/>
            <person name="Waterbury J."/>
        </authorList>
    </citation>
    <scope>NUCLEOTIDE SEQUENCE [LARGE SCALE GENOMIC DNA]</scope>
    <source>
        <strain evidence="2 3">WH8102</strain>
    </source>
</reference>
<accession>Q7U632</accession>
<evidence type="ECO:0000313" key="3">
    <source>
        <dbReference type="Proteomes" id="UP000001422"/>
    </source>
</evidence>
<dbReference type="STRING" id="84588.SYNW1508"/>
<keyword evidence="3" id="KW-1185">Reference proteome</keyword>
<name>Q7U632_PARMW</name>
<organism evidence="2 3">
    <name type="scientific">Parasynechococcus marenigrum (strain WH8102)</name>
    <dbReference type="NCBI Taxonomy" id="84588"/>
    <lineage>
        <taxon>Bacteria</taxon>
        <taxon>Bacillati</taxon>
        <taxon>Cyanobacteriota</taxon>
        <taxon>Cyanophyceae</taxon>
        <taxon>Synechococcales</taxon>
        <taxon>Prochlorococcaceae</taxon>
        <taxon>Parasynechococcus</taxon>
        <taxon>Parasynechococcus marenigrum</taxon>
    </lineage>
</organism>
<dbReference type="eggNOG" id="COG3556">
    <property type="taxonomic scope" value="Bacteria"/>
</dbReference>
<dbReference type="KEGG" id="syw:SYNW1508"/>
<dbReference type="EMBL" id="BX569693">
    <property type="protein sequence ID" value="CAE08023.1"/>
    <property type="molecule type" value="Genomic_DNA"/>
</dbReference>
<dbReference type="Proteomes" id="UP000001422">
    <property type="component" value="Chromosome"/>
</dbReference>
<protein>
    <recommendedName>
        <fullName evidence="4">DUF2214 domain-containing protein</fullName>
    </recommendedName>
</protein>
<feature type="transmembrane region" description="Helical" evidence="1">
    <location>
        <begin position="133"/>
        <end position="155"/>
    </location>
</feature>
<dbReference type="RefSeq" id="WP_011128372.1">
    <property type="nucleotide sequence ID" value="NC_005070.1"/>
</dbReference>
<evidence type="ECO:0000313" key="2">
    <source>
        <dbReference type="EMBL" id="CAE08023.1"/>
    </source>
</evidence>
<keyword evidence="1" id="KW-0812">Transmembrane</keyword>
<evidence type="ECO:0008006" key="4">
    <source>
        <dbReference type="Google" id="ProtNLM"/>
    </source>
</evidence>